<keyword evidence="5" id="KW-0378">Hydrolase</keyword>
<evidence type="ECO:0000256" key="2">
    <source>
        <dbReference type="ARBA" id="ARBA00009046"/>
    </source>
</evidence>
<name>A0A4R6EXY7_SCAGO</name>
<dbReference type="InterPro" id="IPR048823">
    <property type="entry name" value="Cas3_I-F_Cas2"/>
</dbReference>
<dbReference type="GO" id="GO:0046872">
    <property type="term" value="F:metal ion binding"/>
    <property type="evidence" value="ECO:0007669"/>
    <property type="project" value="UniProtKB-KW"/>
</dbReference>
<keyword evidence="4" id="KW-0547">Nucleotide-binding</keyword>
<dbReference type="Pfam" id="PF22590">
    <property type="entry name" value="Cas3-like_C_2"/>
    <property type="match status" value="1"/>
</dbReference>
<evidence type="ECO:0000313" key="10">
    <source>
        <dbReference type="EMBL" id="TDN64701.1"/>
    </source>
</evidence>
<keyword evidence="3" id="KW-0479">Metal-binding</keyword>
<accession>A0A4R6EXY7</accession>
<evidence type="ECO:0000256" key="1">
    <source>
        <dbReference type="ARBA" id="ARBA00006847"/>
    </source>
</evidence>
<dbReference type="InterPro" id="IPR013395">
    <property type="entry name" value="CRISPR-assoc_Cas3_yers"/>
</dbReference>
<organism evidence="10 11">
    <name type="scientific">Scandinavium goeteborgense</name>
    <dbReference type="NCBI Taxonomy" id="1851514"/>
    <lineage>
        <taxon>Bacteria</taxon>
        <taxon>Pseudomonadati</taxon>
        <taxon>Pseudomonadota</taxon>
        <taxon>Gammaproteobacteria</taxon>
        <taxon>Enterobacterales</taxon>
        <taxon>Enterobacteriaceae</taxon>
        <taxon>Scandinavium</taxon>
    </lineage>
</organism>
<keyword evidence="7" id="KW-0067">ATP-binding</keyword>
<evidence type="ECO:0000256" key="4">
    <source>
        <dbReference type="ARBA" id="ARBA00022741"/>
    </source>
</evidence>
<dbReference type="EMBL" id="SNVX01000001">
    <property type="protein sequence ID" value="TDN64701.1"/>
    <property type="molecule type" value="Genomic_DNA"/>
</dbReference>
<dbReference type="Pfam" id="PF21384">
    <property type="entry name" value="Cas3_I-F_Cas2"/>
    <property type="match status" value="1"/>
</dbReference>
<dbReference type="Proteomes" id="UP000295530">
    <property type="component" value="Unassembled WGS sequence"/>
</dbReference>
<dbReference type="PROSITE" id="PS51643">
    <property type="entry name" value="HD_CAS3"/>
    <property type="match status" value="1"/>
</dbReference>
<reference evidence="10 11" key="1">
    <citation type="submission" date="2019-03" db="EMBL/GenBank/DDBJ databases">
        <title>Genomic analyses of the natural microbiome of Caenorhabditis elegans.</title>
        <authorList>
            <person name="Samuel B."/>
        </authorList>
    </citation>
    <scope>NUCLEOTIDE SEQUENCE [LARGE SCALE GENOMIC DNA]</scope>
    <source>
        <strain evidence="10 11">BIGb0156</strain>
    </source>
</reference>
<evidence type="ECO:0000259" key="9">
    <source>
        <dbReference type="PROSITE" id="PS51643"/>
    </source>
</evidence>
<comment type="caution">
    <text evidence="10">The sequence shown here is derived from an EMBL/GenBank/DDBJ whole genome shotgun (WGS) entry which is preliminary data.</text>
</comment>
<evidence type="ECO:0000256" key="7">
    <source>
        <dbReference type="ARBA" id="ARBA00022840"/>
    </source>
</evidence>
<keyword evidence="6" id="KW-0347">Helicase</keyword>
<dbReference type="InterPro" id="IPR006483">
    <property type="entry name" value="CRISPR-assoc_Cas3_HD"/>
</dbReference>
<dbReference type="InterPro" id="IPR038257">
    <property type="entry name" value="CRISPR-assoc_Cas3_HD_sf"/>
</dbReference>
<dbReference type="AlphaFoldDB" id="A0A4R6EXY7"/>
<dbReference type="NCBIfam" id="TIGR02562">
    <property type="entry name" value="cas3_yersinia"/>
    <property type="match status" value="1"/>
</dbReference>
<gene>
    <name evidence="10" type="ORF">EC847_101633</name>
</gene>
<proteinExistence type="inferred from homology"/>
<evidence type="ECO:0000313" key="11">
    <source>
        <dbReference type="Proteomes" id="UP000295530"/>
    </source>
</evidence>
<dbReference type="InterPro" id="IPR027417">
    <property type="entry name" value="P-loop_NTPase"/>
</dbReference>
<keyword evidence="8" id="KW-0051">Antiviral defense</keyword>
<dbReference type="GO" id="GO:0004386">
    <property type="term" value="F:helicase activity"/>
    <property type="evidence" value="ECO:0007669"/>
    <property type="project" value="UniProtKB-KW"/>
</dbReference>
<dbReference type="InterPro" id="IPR054712">
    <property type="entry name" value="Cas3-like_dom"/>
</dbReference>
<dbReference type="OrthoDB" id="220028at2"/>
<protein>
    <submittedName>
        <fullName evidence="10">CRISPR-associated Cas3 family helicase</fullName>
    </submittedName>
</protein>
<comment type="similarity">
    <text evidence="1">In the N-terminal section; belongs to the CRISPR-associated nuclease Cas3-HD family.</text>
</comment>
<evidence type="ECO:0000256" key="6">
    <source>
        <dbReference type="ARBA" id="ARBA00022806"/>
    </source>
</evidence>
<evidence type="ECO:0000256" key="8">
    <source>
        <dbReference type="ARBA" id="ARBA00023118"/>
    </source>
</evidence>
<evidence type="ECO:0000256" key="3">
    <source>
        <dbReference type="ARBA" id="ARBA00022723"/>
    </source>
</evidence>
<dbReference type="Gene3D" id="1.10.3210.30">
    <property type="match status" value="1"/>
</dbReference>
<dbReference type="GO" id="GO:0016787">
    <property type="term" value="F:hydrolase activity"/>
    <property type="evidence" value="ECO:0007669"/>
    <property type="project" value="UniProtKB-KW"/>
</dbReference>
<comment type="similarity">
    <text evidence="2">In the central section; belongs to the CRISPR-associated helicase Cas3 family.</text>
</comment>
<dbReference type="GO" id="GO:0005524">
    <property type="term" value="F:ATP binding"/>
    <property type="evidence" value="ECO:0007669"/>
    <property type="project" value="UniProtKB-KW"/>
</dbReference>
<dbReference type="RefSeq" id="WP_133460145.1">
    <property type="nucleotide sequence ID" value="NZ_SNVX01000001.1"/>
</dbReference>
<feature type="domain" description="HD Cas3-type" evidence="9">
    <location>
        <begin position="101"/>
        <end position="321"/>
    </location>
</feature>
<dbReference type="GO" id="GO:0051607">
    <property type="term" value="P:defense response to virus"/>
    <property type="evidence" value="ECO:0007669"/>
    <property type="project" value="UniProtKB-KW"/>
</dbReference>
<evidence type="ECO:0000256" key="5">
    <source>
        <dbReference type="ARBA" id="ARBA00022801"/>
    </source>
</evidence>
<dbReference type="SUPFAM" id="SSF52540">
    <property type="entry name" value="P-loop containing nucleoside triphosphate hydrolases"/>
    <property type="match status" value="1"/>
</dbReference>
<sequence>MNILLVSQCTKKAREQSCRIIDQFAERLGDSCWQTAITLEGLTTLRKLLRKTARRNTAVACHWIKKSGQSELLWIVGNQRRFNIQGRVPTHRTSRSVDVNDNLRWQSAESIALLAALAGLFHDFGKAGACFQKTLQGKTKKRYQPYRHEWISVRLFQAFVGEQTDAEWLASLGTLSSQDDTALLARLKKDSPQFYGSPFTTLPPLATTVAWLIVSHHRLPRNLQSDSKQMTLKHSADWLRQQLNADWNALNHEDKEWTARDLSDVWRFPAGTPLQSATWREKARQIARRAANAGSLSLYGTMDNPFTLHLARFCLMLADHFYSSGEPQSKWQDPQYCVWANSDRDTGALKQRVDEHLSGVAHHALLLGRQLVHTRASLPSIGRHKGFRERATVGRYLWQNKAWDLAVALREQSRESGFFGVNMASTGCGKTFANARIMYALADEQEGCRFTAALGLRTLTLQTGDALRERLRLAQDDLAVLTGSAAVRTLWQQTQKEGTSEDKNDQGSASAEHFAEEQLYVHYEGSAQAGVLQKWLEGDSKLATLVSAPVLVSTIDHLIPATEGVRGGQQLPGMLRLLTSDLVLDEPDDFDISDLHAVCRLMNWAGMLGTRVLLSSATLSPELVQALFAAYLMGRRIWHSACGISERPAPVCCAWFDEYHAQAKQADDDDAFRLMHDVYAQKRAENLRKKERLHFGRIVALSSSSPSVPDVVDAVAGTLHTEMLSLHEAHKEIHPSGKSVSLGLVRFANTKPLVAVARALMAIPSPEDVHIHYCIYHSRHPLVVRSVIEKCLDNAFNRHQPETLWQVPEIKTALENDPEKQHLFVVLGTSVLEVGRDWDASWGIIEPSSMRSIIQFAGRIQRHRRIAPERENLAILSHNVKGLQQRSPAFCKPGFETQEHRLSSHSLAELLTPQDYENITSISRISPLASPKNQLAALEHQRLKLELMGTENNKPVAADFWRKAMHWNAHMQHLTPFRHSQPEAIFFLHMPDDDEEPRFAIHATDGSVKETEQIRNQHLNVAHGVSVWGYVDPQVVLLEQADRLEMDIKKVGPVFGEIRLPSHEGENETEDWLYHPWLGVYRDFHS</sequence>
<keyword evidence="11" id="KW-1185">Reference proteome</keyword>